<dbReference type="EMBL" id="CAJGYO010000012">
    <property type="protein sequence ID" value="CAD6262247.1"/>
    <property type="molecule type" value="Genomic_DNA"/>
</dbReference>
<accession>A0A811QT25</accession>
<gene>
    <name evidence="2" type="ORF">NCGR_LOCUS45619</name>
</gene>
<evidence type="ECO:0000313" key="2">
    <source>
        <dbReference type="EMBL" id="CAD6262247.1"/>
    </source>
</evidence>
<dbReference type="PANTHER" id="PTHR33085:SF68">
    <property type="entry name" value="DUF1618 DOMAIN-CONTAINING PROTEIN"/>
    <property type="match status" value="1"/>
</dbReference>
<dbReference type="AlphaFoldDB" id="A0A811QT25"/>
<dbReference type="Proteomes" id="UP000604825">
    <property type="component" value="Unassembled WGS sequence"/>
</dbReference>
<organism evidence="2 3">
    <name type="scientific">Miscanthus lutarioriparius</name>
    <dbReference type="NCBI Taxonomy" id="422564"/>
    <lineage>
        <taxon>Eukaryota</taxon>
        <taxon>Viridiplantae</taxon>
        <taxon>Streptophyta</taxon>
        <taxon>Embryophyta</taxon>
        <taxon>Tracheophyta</taxon>
        <taxon>Spermatophyta</taxon>
        <taxon>Magnoliopsida</taxon>
        <taxon>Liliopsida</taxon>
        <taxon>Poales</taxon>
        <taxon>Poaceae</taxon>
        <taxon>PACMAD clade</taxon>
        <taxon>Panicoideae</taxon>
        <taxon>Andropogonodae</taxon>
        <taxon>Andropogoneae</taxon>
        <taxon>Saccharinae</taxon>
        <taxon>Miscanthus</taxon>
    </lineage>
</organism>
<name>A0A811QT25_9POAL</name>
<comment type="caution">
    <text evidence="2">The sequence shown here is derived from an EMBL/GenBank/DDBJ whole genome shotgun (WGS) entry which is preliminary data.</text>
</comment>
<keyword evidence="1" id="KW-0812">Transmembrane</keyword>
<keyword evidence="1" id="KW-0472">Membrane</keyword>
<keyword evidence="1" id="KW-1133">Transmembrane helix</keyword>
<reference evidence="2" key="1">
    <citation type="submission" date="2020-10" db="EMBL/GenBank/DDBJ databases">
        <authorList>
            <person name="Han B."/>
            <person name="Lu T."/>
            <person name="Zhao Q."/>
            <person name="Huang X."/>
            <person name="Zhao Y."/>
        </authorList>
    </citation>
    <scope>NUCLEOTIDE SEQUENCE</scope>
</reference>
<protein>
    <submittedName>
        <fullName evidence="2">Uncharacterized protein</fullName>
    </submittedName>
</protein>
<dbReference type="InterPro" id="IPR012871">
    <property type="entry name" value="DUF1668_ORYSA"/>
</dbReference>
<evidence type="ECO:0000256" key="1">
    <source>
        <dbReference type="SAM" id="Phobius"/>
    </source>
</evidence>
<sequence>MSWDPNPKGLDELLQRPKTEGWSWKSLPAPPPTFSHNQFVTSHAVHPDGRTIFMTTAYRESPGLHVGTFSFDTESCVWRWHGEWALPFVGQGYFDADLDRWVGLRRDGHVCSCRVASRSRSLTRIMQLDWQVAEEKLFRRDPAEDHLSASLTLYGQQQIVTSVCKYTKELLSYVKVGFIPWSLWDSVIAHTENSEFHLRNETYSGKAVTAQHKELPKSMVNILLIILELVASLSIAMYFAISECGSVQLEHDLRRWG</sequence>
<feature type="transmembrane region" description="Helical" evidence="1">
    <location>
        <begin position="220"/>
        <end position="241"/>
    </location>
</feature>
<dbReference type="Pfam" id="PF07893">
    <property type="entry name" value="DUF1668"/>
    <property type="match status" value="1"/>
</dbReference>
<evidence type="ECO:0000313" key="3">
    <source>
        <dbReference type="Proteomes" id="UP000604825"/>
    </source>
</evidence>
<keyword evidence="3" id="KW-1185">Reference proteome</keyword>
<dbReference type="PANTHER" id="PTHR33085">
    <property type="entry name" value="OS12G0113100 PROTEIN-RELATED"/>
    <property type="match status" value="1"/>
</dbReference>
<proteinExistence type="predicted"/>
<dbReference type="OrthoDB" id="695252at2759"/>